<keyword evidence="1" id="KW-0175">Coiled coil</keyword>
<evidence type="ECO:0000256" key="2">
    <source>
        <dbReference type="SAM" id="MobiDB-lite"/>
    </source>
</evidence>
<feature type="compositionally biased region" description="Low complexity" evidence="2">
    <location>
        <begin position="624"/>
        <end position="638"/>
    </location>
</feature>
<sequence length="763" mass="81969">MTTTRRLSGMPQGSNHQQTSLMLETYEAFKRKHLSQNKEIIHKNSELHKSGPALKPSIPECERTNPSRFARRANADLQRQISLMRAERLSLKGSQFQLECENAALRDKLERAEERERQLIDDRRIQHRGGMDADQVEAMRHALANAVAALQAFGLMLPSGSPLSSPMSSPNYLRDTPSPTRTSSNPDPESSPSSQPLPSDNNVSLSRRRSLAARAGRPSISSKPDLLHMHLDPTPALEPEPPHPASALPTPPAAEPAPSASPIATSRFKKSPPKAPSAASHALLASTSSEATITDSSSSSSTARSRPSRRVSGLLRPPPHSSFQEADERPEPSLIEEPEEENAGALAHADDGSEYRPSTTAAAAKGKGKARARSSRAGGTAEPSSEPEPVADMPVKEQQQAGIVQEAEPEPEVEAEVQHPRRRRTALKEIQPLVAGSLKGKEQASAAPLSRWRNRALSSSSETEGEGEEDEIEAPPRASGSALLKAKKDALRTQRSARGASPVEAEVEKEQEQDQEMLPDQTKVRVRRGREIEESEARGEEAGGSQGWQPSEETGGRRARKSVNYALPKLNTCAFPCPVLPPFASQTLTQSYGATCSKMRRPEDYVPVIKHVSSTAQKPRKSTKAPAPSSSSSSSSTAPPAPSAPPSLSSFTSSSRPSTLLAGKKPSSSTSNAPQQQLAPPADDDDSSSGEDSWNEQQFLRRASSQPNANPPRSSLAPAPTPVSRANQEADERRKQRQAQKEQLSRAGGGGGSLAARRHSVAV</sequence>
<organism evidence="3 4">
    <name type="scientific">Sporidiobolus salmonicolor</name>
    <name type="common">Yeast-like fungus</name>
    <name type="synonym">Sporobolomyces salmonicolor</name>
    <dbReference type="NCBI Taxonomy" id="5005"/>
    <lineage>
        <taxon>Eukaryota</taxon>
        <taxon>Fungi</taxon>
        <taxon>Dikarya</taxon>
        <taxon>Basidiomycota</taxon>
        <taxon>Pucciniomycotina</taxon>
        <taxon>Microbotryomycetes</taxon>
        <taxon>Sporidiobolales</taxon>
        <taxon>Sporidiobolaceae</taxon>
        <taxon>Sporobolomyces</taxon>
    </lineage>
</organism>
<feature type="compositionally biased region" description="Low complexity" evidence="2">
    <location>
        <begin position="646"/>
        <end position="660"/>
    </location>
</feature>
<dbReference type="Proteomes" id="UP000243876">
    <property type="component" value="Unassembled WGS sequence"/>
</dbReference>
<feature type="region of interest" description="Disordered" evidence="2">
    <location>
        <begin position="607"/>
        <end position="763"/>
    </location>
</feature>
<feature type="compositionally biased region" description="Polar residues" evidence="2">
    <location>
        <begin position="690"/>
        <end position="713"/>
    </location>
</feature>
<feature type="compositionally biased region" description="Acidic residues" evidence="2">
    <location>
        <begin position="463"/>
        <end position="473"/>
    </location>
</feature>
<keyword evidence="4" id="KW-1185">Reference proteome</keyword>
<protein>
    <submittedName>
        <fullName evidence="3">SPOSA6832_01264-mRNA-1:cds</fullName>
    </submittedName>
</protein>
<feature type="compositionally biased region" description="Low complexity" evidence="2">
    <location>
        <begin position="276"/>
        <end position="305"/>
    </location>
</feature>
<evidence type="ECO:0000256" key="1">
    <source>
        <dbReference type="SAM" id="Coils"/>
    </source>
</evidence>
<gene>
    <name evidence="3" type="primary">SPOSA6832_01264</name>
</gene>
<feature type="compositionally biased region" description="Low complexity" evidence="2">
    <location>
        <begin position="183"/>
        <end position="199"/>
    </location>
</feature>
<evidence type="ECO:0000313" key="3">
    <source>
        <dbReference type="EMBL" id="CEQ39712.1"/>
    </source>
</evidence>
<accession>A0A0D6EI76</accession>
<feature type="compositionally biased region" description="Basic and acidic residues" evidence="2">
    <location>
        <begin position="728"/>
        <end position="744"/>
    </location>
</feature>
<proteinExistence type="predicted"/>
<feature type="compositionally biased region" description="Low complexity" evidence="2">
    <location>
        <begin position="161"/>
        <end position="170"/>
    </location>
</feature>
<feature type="compositionally biased region" description="Basic and acidic residues" evidence="2">
    <location>
        <begin position="529"/>
        <end position="541"/>
    </location>
</feature>
<name>A0A0D6EI76_SPOSA</name>
<reference evidence="4" key="1">
    <citation type="submission" date="2015-02" db="EMBL/GenBank/DDBJ databases">
        <authorList>
            <person name="Gon?alves P."/>
        </authorList>
    </citation>
    <scope>NUCLEOTIDE SEQUENCE [LARGE SCALE GENOMIC DNA]</scope>
</reference>
<feature type="compositionally biased region" description="Low complexity" evidence="2">
    <location>
        <begin position="256"/>
        <end position="265"/>
    </location>
</feature>
<dbReference type="EMBL" id="CENE01000004">
    <property type="protein sequence ID" value="CEQ39712.1"/>
    <property type="molecule type" value="Genomic_DNA"/>
</dbReference>
<evidence type="ECO:0000313" key="4">
    <source>
        <dbReference type="Proteomes" id="UP000243876"/>
    </source>
</evidence>
<dbReference type="OrthoDB" id="5394106at2759"/>
<dbReference type="AlphaFoldDB" id="A0A0D6EI76"/>
<feature type="coiled-coil region" evidence="1">
    <location>
        <begin position="95"/>
        <end position="122"/>
    </location>
</feature>
<feature type="region of interest" description="Disordered" evidence="2">
    <location>
        <begin position="161"/>
        <end position="560"/>
    </location>
</feature>
<feature type="compositionally biased region" description="Pro residues" evidence="2">
    <location>
        <begin position="236"/>
        <end position="255"/>
    </location>
</feature>